<dbReference type="Proteomes" id="UP000316770">
    <property type="component" value="Chromosome"/>
</dbReference>
<dbReference type="InterPro" id="IPR042119">
    <property type="entry name" value="QueA_dom2"/>
</dbReference>
<dbReference type="UniPathway" id="UPA00392"/>
<keyword evidence="14" id="KW-0328">Glycosyltransferase</keyword>
<evidence type="ECO:0000256" key="5">
    <source>
        <dbReference type="ARBA" id="ARBA00022679"/>
    </source>
</evidence>
<dbReference type="AlphaFoldDB" id="A0A518INY9"/>
<dbReference type="PANTHER" id="PTHR30307:SF0">
    <property type="entry name" value="S-ADENOSYLMETHIONINE:TRNA RIBOSYLTRANSFERASE-ISOMERASE"/>
    <property type="match status" value="1"/>
</dbReference>
<evidence type="ECO:0000256" key="10">
    <source>
        <dbReference type="ARBA" id="ARBA00066503"/>
    </source>
</evidence>
<keyword evidence="7 13" id="KW-0671">Queuosine biosynthesis</keyword>
<evidence type="ECO:0000256" key="13">
    <source>
        <dbReference type="HAMAP-Rule" id="MF_00113"/>
    </source>
</evidence>
<dbReference type="NCBIfam" id="NF001140">
    <property type="entry name" value="PRK00147.1"/>
    <property type="match status" value="1"/>
</dbReference>
<organism evidence="14 15">
    <name type="scientific">Rosistilla oblonga</name>
    <dbReference type="NCBI Taxonomy" id="2527990"/>
    <lineage>
        <taxon>Bacteria</taxon>
        <taxon>Pseudomonadati</taxon>
        <taxon>Planctomycetota</taxon>
        <taxon>Planctomycetia</taxon>
        <taxon>Pirellulales</taxon>
        <taxon>Pirellulaceae</taxon>
        <taxon>Rosistilla</taxon>
    </lineage>
</organism>
<keyword evidence="15" id="KW-1185">Reference proteome</keyword>
<dbReference type="FunFam" id="3.40.1780.10:FF:000001">
    <property type="entry name" value="S-adenosylmethionine:tRNA ribosyltransferase-isomerase"/>
    <property type="match status" value="1"/>
</dbReference>
<evidence type="ECO:0000256" key="4">
    <source>
        <dbReference type="ARBA" id="ARBA00022490"/>
    </source>
</evidence>
<dbReference type="Gene3D" id="3.40.1780.10">
    <property type="entry name" value="QueA-like"/>
    <property type="match status" value="2"/>
</dbReference>
<proteinExistence type="inferred from homology"/>
<sequence length="402" mass="44538">MGLCATASSPDDDSSVLFFLKTKQSRRAGLRQNLARAAHQCSQRKPPAKPSPVSELDLYDYQLPRELIAQHPLSQRADARLMVVDRRSGSIEHHYVRDLPSLVEPNDAMVFNDSRVIPARLVGLRSQTGGRWQGLFVRKDNETGLWEILSRTRGKLKVGESITLEDRDARPVETLEVIARLPDGHLAVRPGSDGEPAELLERFGRVPLPPYIREGQMVDDDVKTYQTVFARDPGSIAAPTAGLHFTPELLKQLQAKGVQSHAVTLHVGIGTFRPVQTETLDEHEMHYEWASISAETAEKLNAARAAGGRVLAVGTTSVRTLETVAAENDQLVGWTGMTNLFVRPPYKFGAVDRMLTNFHLPKSTLLMLVSAFAGRELIMEAYAAAIAEEYRFFSYGDAMLII</sequence>
<dbReference type="EC" id="2.4.99.17" evidence="10 13"/>
<name>A0A518INY9_9BACT</name>
<comment type="subunit">
    <text evidence="3 13">Monomer.</text>
</comment>
<evidence type="ECO:0000256" key="12">
    <source>
        <dbReference type="ARBA" id="ARBA00076160"/>
    </source>
</evidence>
<dbReference type="GO" id="GO:0051075">
    <property type="term" value="F:S-adenosylmethionine:tRNA ribosyltransferase-isomerase activity"/>
    <property type="evidence" value="ECO:0007669"/>
    <property type="project" value="UniProtKB-EC"/>
</dbReference>
<gene>
    <name evidence="13 14" type="primary">queA</name>
    <name evidence="14" type="ORF">Mal33_07660</name>
</gene>
<comment type="pathway">
    <text evidence="2 13">tRNA modification; tRNA-queuosine biosynthesis.</text>
</comment>
<comment type="catalytic activity">
    <reaction evidence="8 13">
        <text>7-aminomethyl-7-carbaguanosine(34) in tRNA + S-adenosyl-L-methionine = epoxyqueuosine(34) in tRNA + adenine + L-methionine + 2 H(+)</text>
        <dbReference type="Rhea" id="RHEA:32155"/>
        <dbReference type="Rhea" id="RHEA-COMP:10342"/>
        <dbReference type="Rhea" id="RHEA-COMP:18582"/>
        <dbReference type="ChEBI" id="CHEBI:15378"/>
        <dbReference type="ChEBI" id="CHEBI:16708"/>
        <dbReference type="ChEBI" id="CHEBI:57844"/>
        <dbReference type="ChEBI" id="CHEBI:59789"/>
        <dbReference type="ChEBI" id="CHEBI:82833"/>
        <dbReference type="ChEBI" id="CHEBI:194443"/>
        <dbReference type="EC" id="2.4.99.17"/>
    </reaction>
</comment>
<comment type="function">
    <text evidence="13">Transfers and isomerizes the ribose moiety from AdoMet to the 7-aminomethyl group of 7-deazaguanine (preQ1-tRNA) to give epoxyqueuosine (oQ-tRNA).</text>
</comment>
<dbReference type="InterPro" id="IPR036100">
    <property type="entry name" value="QueA_sf"/>
</dbReference>
<dbReference type="InterPro" id="IPR003699">
    <property type="entry name" value="QueA"/>
</dbReference>
<evidence type="ECO:0000256" key="11">
    <source>
        <dbReference type="ARBA" id="ARBA00069325"/>
    </source>
</evidence>
<evidence type="ECO:0000256" key="6">
    <source>
        <dbReference type="ARBA" id="ARBA00022691"/>
    </source>
</evidence>
<evidence type="ECO:0000256" key="7">
    <source>
        <dbReference type="ARBA" id="ARBA00022785"/>
    </source>
</evidence>
<reference evidence="14 15" key="1">
    <citation type="submission" date="2019-02" db="EMBL/GenBank/DDBJ databases">
        <title>Deep-cultivation of Planctomycetes and their phenomic and genomic characterization uncovers novel biology.</title>
        <authorList>
            <person name="Wiegand S."/>
            <person name="Jogler M."/>
            <person name="Boedeker C."/>
            <person name="Pinto D."/>
            <person name="Vollmers J."/>
            <person name="Rivas-Marin E."/>
            <person name="Kohn T."/>
            <person name="Peeters S.H."/>
            <person name="Heuer A."/>
            <person name="Rast P."/>
            <person name="Oberbeckmann S."/>
            <person name="Bunk B."/>
            <person name="Jeske O."/>
            <person name="Meyerdierks A."/>
            <person name="Storesund J.E."/>
            <person name="Kallscheuer N."/>
            <person name="Luecker S."/>
            <person name="Lage O.M."/>
            <person name="Pohl T."/>
            <person name="Merkel B.J."/>
            <person name="Hornburger P."/>
            <person name="Mueller R.-W."/>
            <person name="Bruemmer F."/>
            <person name="Labrenz M."/>
            <person name="Spormann A.M."/>
            <person name="Op den Camp H."/>
            <person name="Overmann J."/>
            <person name="Amann R."/>
            <person name="Jetten M.S.M."/>
            <person name="Mascher T."/>
            <person name="Medema M.H."/>
            <person name="Devos D.P."/>
            <person name="Kaster A.-K."/>
            <person name="Ovreas L."/>
            <person name="Rohde M."/>
            <person name="Galperin M.Y."/>
            <person name="Jogler C."/>
        </authorList>
    </citation>
    <scope>NUCLEOTIDE SEQUENCE [LARGE SCALE GENOMIC DNA]</scope>
    <source>
        <strain evidence="14 15">Mal33</strain>
    </source>
</reference>
<dbReference type="GO" id="GO:0008616">
    <property type="term" value="P:tRNA queuosine(34) biosynthetic process"/>
    <property type="evidence" value="ECO:0007669"/>
    <property type="project" value="UniProtKB-UniRule"/>
</dbReference>
<evidence type="ECO:0000256" key="2">
    <source>
        <dbReference type="ARBA" id="ARBA00004691"/>
    </source>
</evidence>
<evidence type="ECO:0000313" key="15">
    <source>
        <dbReference type="Proteomes" id="UP000316770"/>
    </source>
</evidence>
<evidence type="ECO:0000256" key="3">
    <source>
        <dbReference type="ARBA" id="ARBA00011245"/>
    </source>
</evidence>
<dbReference type="HAMAP" id="MF_00113">
    <property type="entry name" value="QueA"/>
    <property type="match status" value="1"/>
</dbReference>
<dbReference type="InterPro" id="IPR042118">
    <property type="entry name" value="QueA_dom1"/>
</dbReference>
<dbReference type="SUPFAM" id="SSF111337">
    <property type="entry name" value="QueA-like"/>
    <property type="match status" value="1"/>
</dbReference>
<evidence type="ECO:0000256" key="8">
    <source>
        <dbReference type="ARBA" id="ARBA00052751"/>
    </source>
</evidence>
<protein>
    <recommendedName>
        <fullName evidence="11 13">S-adenosylmethionine:tRNA ribosyltransferase-isomerase</fullName>
        <ecNumber evidence="10 13">2.4.99.17</ecNumber>
    </recommendedName>
    <alternativeName>
        <fullName evidence="12 13">Queuosine biosynthesis protein QueA</fullName>
    </alternativeName>
</protein>
<dbReference type="EMBL" id="CP036318">
    <property type="protein sequence ID" value="QDV54801.1"/>
    <property type="molecule type" value="Genomic_DNA"/>
</dbReference>
<keyword evidence="6 13" id="KW-0949">S-adenosyl-L-methionine</keyword>
<keyword evidence="5 13" id="KW-0808">Transferase</keyword>
<dbReference type="NCBIfam" id="TIGR00113">
    <property type="entry name" value="queA"/>
    <property type="match status" value="1"/>
</dbReference>
<dbReference type="GO" id="GO:0005737">
    <property type="term" value="C:cytoplasm"/>
    <property type="evidence" value="ECO:0007669"/>
    <property type="project" value="UniProtKB-SubCell"/>
</dbReference>
<comment type="similarity">
    <text evidence="9 13">Belongs to the QueA family.</text>
</comment>
<evidence type="ECO:0000256" key="9">
    <source>
        <dbReference type="ARBA" id="ARBA00061210"/>
    </source>
</evidence>
<dbReference type="Pfam" id="PF02547">
    <property type="entry name" value="Queuosine_synth"/>
    <property type="match status" value="1"/>
</dbReference>
<evidence type="ECO:0000313" key="14">
    <source>
        <dbReference type="EMBL" id="QDV54801.1"/>
    </source>
</evidence>
<accession>A0A518INY9</accession>
<evidence type="ECO:0000256" key="1">
    <source>
        <dbReference type="ARBA" id="ARBA00004496"/>
    </source>
</evidence>
<keyword evidence="14" id="KW-0413">Isomerase</keyword>
<keyword evidence="4 13" id="KW-0963">Cytoplasm</keyword>
<comment type="subcellular location">
    <subcellularLocation>
        <location evidence="1 13">Cytoplasm</location>
    </subcellularLocation>
</comment>
<dbReference type="Gene3D" id="2.40.10.240">
    <property type="entry name" value="QueA-like"/>
    <property type="match status" value="1"/>
</dbReference>
<dbReference type="PANTHER" id="PTHR30307">
    <property type="entry name" value="S-ADENOSYLMETHIONINE:TRNA RIBOSYLTRANSFERASE-ISOMERASE"/>
    <property type="match status" value="1"/>
</dbReference>